<protein>
    <submittedName>
        <fullName evidence="2">Uncharacterized protein</fullName>
    </submittedName>
</protein>
<dbReference type="AlphaFoldDB" id="A0A3M0GAN7"/>
<gene>
    <name evidence="2" type="ORF">D9543_08450</name>
    <name evidence="1" type="ORF">GWO63_000070</name>
</gene>
<dbReference type="Proteomes" id="UP001518680">
    <property type="component" value="Unassembled WGS sequence"/>
</dbReference>
<sequence length="181" mass="18571">MKGILAGVIASGIFLTSGTGHAYAQETEKIAVHEKTSIDGKAQFSLENYGDTSGILTLMDASFRQGGEIIEIVDASGTVLETLPELSEHGGKIVRYDYMMSSKRKVDVSAELSPEDAYEGLRCVTDFAGAAIVRRIGGAAAGGAGGSVLPGAGTLAGAIGYGMVSAIGPTLPQRQVCASNE</sequence>
<comment type="caution">
    <text evidence="2">The sequence shown here is derived from an EMBL/GenBank/DDBJ whole genome shotgun (WGS) entry which is preliminary data.</text>
</comment>
<evidence type="ECO:0000313" key="4">
    <source>
        <dbReference type="Proteomes" id="UP001518680"/>
    </source>
</evidence>
<reference evidence="2 3" key="1">
    <citation type="submission" date="2018-10" db="EMBL/GenBank/DDBJ databases">
        <title>Corynebacterium macginleyi genome sequencing and assembly of the type strain and two clinical samples.</title>
        <authorList>
            <person name="Bernier A.-M."/>
            <person name="Bernard K."/>
        </authorList>
    </citation>
    <scope>NUCLEOTIDE SEQUENCE [LARGE SCALE GENOMIC DNA]</scope>
    <source>
        <strain evidence="2 3">NML 120205</strain>
    </source>
</reference>
<evidence type="ECO:0000313" key="2">
    <source>
        <dbReference type="EMBL" id="RMB58079.1"/>
    </source>
</evidence>
<evidence type="ECO:0000313" key="3">
    <source>
        <dbReference type="Proteomes" id="UP000270649"/>
    </source>
</evidence>
<reference evidence="1 4" key="2">
    <citation type="submission" date="2021-01" db="EMBL/GenBank/DDBJ databases">
        <title>Complete genome sequences of Corynebacterium macginleyi strains isolated from infectious keratitis.</title>
        <authorList>
            <person name="Sagerfors S."/>
            <person name="Poehlein A."/>
            <person name="Soderquist B."/>
            <person name="Bruggemann H."/>
        </authorList>
    </citation>
    <scope>NUCLEOTIDE SEQUENCE [LARGE SCALE GENOMIC DNA]</scope>
    <source>
        <strain evidence="1 4">12T220</strain>
    </source>
</reference>
<name>A0A3M0GAN7_9CORY</name>
<accession>A0A3M0GAN7</accession>
<dbReference type="Proteomes" id="UP000270649">
    <property type="component" value="Unassembled WGS sequence"/>
</dbReference>
<dbReference type="EMBL" id="JAACBX020000001">
    <property type="protein sequence ID" value="MBM0242759.1"/>
    <property type="molecule type" value="Genomic_DNA"/>
</dbReference>
<dbReference type="EMBL" id="REGC01000011">
    <property type="protein sequence ID" value="RMB58079.1"/>
    <property type="molecule type" value="Genomic_DNA"/>
</dbReference>
<dbReference type="RefSeq" id="WP_121928010.1">
    <property type="nucleotide sequence ID" value="NZ_JAACBT010000021.1"/>
</dbReference>
<organism evidence="2 3">
    <name type="scientific">Corynebacterium macginleyi</name>
    <dbReference type="NCBI Taxonomy" id="38290"/>
    <lineage>
        <taxon>Bacteria</taxon>
        <taxon>Bacillati</taxon>
        <taxon>Actinomycetota</taxon>
        <taxon>Actinomycetes</taxon>
        <taxon>Mycobacteriales</taxon>
        <taxon>Corynebacteriaceae</taxon>
        <taxon>Corynebacterium</taxon>
    </lineage>
</organism>
<evidence type="ECO:0000313" key="1">
    <source>
        <dbReference type="EMBL" id="MBM0242759.1"/>
    </source>
</evidence>
<keyword evidence="4" id="KW-1185">Reference proteome</keyword>
<proteinExistence type="predicted"/>